<dbReference type="SUPFAM" id="SSF51735">
    <property type="entry name" value="NAD(P)-binding Rossmann-fold domains"/>
    <property type="match status" value="1"/>
</dbReference>
<evidence type="ECO:0000256" key="5">
    <source>
        <dbReference type="ARBA" id="ARBA00033067"/>
    </source>
</evidence>
<dbReference type="GO" id="GO:0005996">
    <property type="term" value="P:monosaccharide metabolic process"/>
    <property type="evidence" value="ECO:0007669"/>
    <property type="project" value="TreeGrafter"/>
</dbReference>
<evidence type="ECO:0000256" key="4">
    <source>
        <dbReference type="ARBA" id="ARBA00031367"/>
    </source>
</evidence>
<dbReference type="Proteomes" id="UP000317369">
    <property type="component" value="Chromosome"/>
</dbReference>
<evidence type="ECO:0000313" key="7">
    <source>
        <dbReference type="EMBL" id="QDU34541.1"/>
    </source>
</evidence>
<dbReference type="AlphaFoldDB" id="A0A517YWE0"/>
<accession>A0A517YWE0</accession>
<evidence type="ECO:0000256" key="2">
    <source>
        <dbReference type="ARBA" id="ARBA00007637"/>
    </source>
</evidence>
<evidence type="ECO:0000259" key="6">
    <source>
        <dbReference type="Pfam" id="PF01370"/>
    </source>
</evidence>
<organism evidence="7 8">
    <name type="scientific">Poriferisphaera corsica</name>
    <dbReference type="NCBI Taxonomy" id="2528020"/>
    <lineage>
        <taxon>Bacteria</taxon>
        <taxon>Pseudomonadati</taxon>
        <taxon>Planctomycetota</taxon>
        <taxon>Phycisphaerae</taxon>
        <taxon>Phycisphaerales</taxon>
        <taxon>Phycisphaeraceae</taxon>
        <taxon>Poriferisphaera</taxon>
    </lineage>
</organism>
<dbReference type="GO" id="GO:0003978">
    <property type="term" value="F:UDP-glucose 4-epimerase activity"/>
    <property type="evidence" value="ECO:0007669"/>
    <property type="project" value="TreeGrafter"/>
</dbReference>
<sequence length="315" mass="36146">MKILFTGASSFTGCWFVKQLVEQGHEVTAIFRQSESDYIDLRKKRIDVFENKVECVFNTSFGNERFIKLIQKSQYWDVLCHHAADVEGYKTLSFDIASAVHHNCYNMYTVMSELKSKSCNHLVMTGSVFEQNEGMGDSVLEAFNPYGFSKGMSFQIAEYLGNMLNINVSKFVIPNPFGMLEEPRFTNYLCKSWAENTVPIINTPDYVRDNIHISLLANAYVKSVEFASSSGRCININPSGYVETQGAFATRFAYEIGRRLDVHLQCRFAFQDVFGEPRLRFNTSPAMSYVPSWNESDAWDELANYYDYKYQLSNN</sequence>
<reference evidence="7 8" key="1">
    <citation type="submission" date="2019-02" db="EMBL/GenBank/DDBJ databases">
        <title>Deep-cultivation of Planctomycetes and their phenomic and genomic characterization uncovers novel biology.</title>
        <authorList>
            <person name="Wiegand S."/>
            <person name="Jogler M."/>
            <person name="Boedeker C."/>
            <person name="Pinto D."/>
            <person name="Vollmers J."/>
            <person name="Rivas-Marin E."/>
            <person name="Kohn T."/>
            <person name="Peeters S.H."/>
            <person name="Heuer A."/>
            <person name="Rast P."/>
            <person name="Oberbeckmann S."/>
            <person name="Bunk B."/>
            <person name="Jeske O."/>
            <person name="Meyerdierks A."/>
            <person name="Storesund J.E."/>
            <person name="Kallscheuer N."/>
            <person name="Luecker S."/>
            <person name="Lage O.M."/>
            <person name="Pohl T."/>
            <person name="Merkel B.J."/>
            <person name="Hornburger P."/>
            <person name="Mueller R.-W."/>
            <person name="Bruemmer F."/>
            <person name="Labrenz M."/>
            <person name="Spormann A.M."/>
            <person name="Op den Camp H."/>
            <person name="Overmann J."/>
            <person name="Amann R."/>
            <person name="Jetten M.S.M."/>
            <person name="Mascher T."/>
            <person name="Medema M.H."/>
            <person name="Devos D.P."/>
            <person name="Kaster A.-K."/>
            <person name="Ovreas L."/>
            <person name="Rohde M."/>
            <person name="Galperin M.Y."/>
            <person name="Jogler C."/>
        </authorList>
    </citation>
    <scope>NUCLEOTIDE SEQUENCE [LARGE SCALE GENOMIC DNA]</scope>
    <source>
        <strain evidence="7 8">KS4</strain>
    </source>
</reference>
<dbReference type="GO" id="GO:0005829">
    <property type="term" value="C:cytosol"/>
    <property type="evidence" value="ECO:0007669"/>
    <property type="project" value="TreeGrafter"/>
</dbReference>
<dbReference type="OrthoDB" id="183072at2"/>
<dbReference type="InterPro" id="IPR036291">
    <property type="entry name" value="NAD(P)-bd_dom_sf"/>
</dbReference>
<evidence type="ECO:0000256" key="1">
    <source>
        <dbReference type="ARBA" id="ARBA00004947"/>
    </source>
</evidence>
<dbReference type="RefSeq" id="WP_145078516.1">
    <property type="nucleotide sequence ID" value="NZ_CP036425.1"/>
</dbReference>
<protein>
    <recommendedName>
        <fullName evidence="3">UDP-glucose 4-epimerase</fullName>
    </recommendedName>
    <alternativeName>
        <fullName evidence="5">Galactowaldenase</fullName>
    </alternativeName>
    <alternativeName>
        <fullName evidence="4">UDP-galactose 4-epimerase</fullName>
    </alternativeName>
</protein>
<evidence type="ECO:0000313" key="8">
    <source>
        <dbReference type="Proteomes" id="UP000317369"/>
    </source>
</evidence>
<evidence type="ECO:0000256" key="3">
    <source>
        <dbReference type="ARBA" id="ARBA00018569"/>
    </source>
</evidence>
<dbReference type="Pfam" id="PF01370">
    <property type="entry name" value="Epimerase"/>
    <property type="match status" value="1"/>
</dbReference>
<dbReference type="KEGG" id="pcor:KS4_26110"/>
<gene>
    <name evidence="7" type="ORF">KS4_26110</name>
</gene>
<dbReference type="EMBL" id="CP036425">
    <property type="protein sequence ID" value="QDU34541.1"/>
    <property type="molecule type" value="Genomic_DNA"/>
</dbReference>
<feature type="domain" description="NAD-dependent epimerase/dehydratase" evidence="6">
    <location>
        <begin position="3"/>
        <end position="236"/>
    </location>
</feature>
<name>A0A517YWE0_9BACT</name>
<proteinExistence type="inferred from homology"/>
<dbReference type="PANTHER" id="PTHR43725">
    <property type="entry name" value="UDP-GLUCOSE 4-EPIMERASE"/>
    <property type="match status" value="1"/>
</dbReference>
<comment type="pathway">
    <text evidence="1">Carbohydrate metabolism; galactose metabolism.</text>
</comment>
<dbReference type="PANTHER" id="PTHR43725:SF8">
    <property type="entry name" value="CHLOROPLAST STEM-LOOP BINDING PROTEIN OF 41 KDA B, CHLOROPLASTIC"/>
    <property type="match status" value="1"/>
</dbReference>
<keyword evidence="8" id="KW-1185">Reference proteome</keyword>
<dbReference type="Gene3D" id="3.40.50.720">
    <property type="entry name" value="NAD(P)-binding Rossmann-like Domain"/>
    <property type="match status" value="1"/>
</dbReference>
<comment type="similarity">
    <text evidence="2">Belongs to the NAD(P)-dependent epimerase/dehydratase family.</text>
</comment>
<dbReference type="InterPro" id="IPR001509">
    <property type="entry name" value="Epimerase_deHydtase"/>
</dbReference>